<evidence type="ECO:0000256" key="3">
    <source>
        <dbReference type="ARBA" id="ARBA00023274"/>
    </source>
</evidence>
<sequence length="109" mass="13207">MGFVKVVKDKAYFKRYQVRFRRRREGQTAYYSPKRPVNQDKNNYNTPRYRMILHVTNRNIICQIAYARIKMSLAQKKDPLLRKKQAFSELRRRLLTSELGFLEFSTRIS</sequence>
<keyword evidence="3" id="KW-0687">Ribonucleoprotein</keyword>
<dbReference type="SUPFAM" id="SSF53137">
    <property type="entry name" value="Translational machinery components"/>
    <property type="match status" value="1"/>
</dbReference>
<accession>A0ABN9D9V4</accession>
<protein>
    <recommendedName>
        <fullName evidence="6">60S ribosomal protein L5</fullName>
    </recommendedName>
</protein>
<evidence type="ECO:0000256" key="2">
    <source>
        <dbReference type="ARBA" id="ARBA00022980"/>
    </source>
</evidence>
<organism evidence="4 5">
    <name type="scientific">Staurois parvus</name>
    <dbReference type="NCBI Taxonomy" id="386267"/>
    <lineage>
        <taxon>Eukaryota</taxon>
        <taxon>Metazoa</taxon>
        <taxon>Chordata</taxon>
        <taxon>Craniata</taxon>
        <taxon>Vertebrata</taxon>
        <taxon>Euteleostomi</taxon>
        <taxon>Amphibia</taxon>
        <taxon>Batrachia</taxon>
        <taxon>Anura</taxon>
        <taxon>Neobatrachia</taxon>
        <taxon>Ranoidea</taxon>
        <taxon>Ranidae</taxon>
        <taxon>Staurois</taxon>
    </lineage>
</organism>
<evidence type="ECO:0008006" key="6">
    <source>
        <dbReference type="Google" id="ProtNLM"/>
    </source>
</evidence>
<evidence type="ECO:0000313" key="5">
    <source>
        <dbReference type="Proteomes" id="UP001162483"/>
    </source>
</evidence>
<gene>
    <name evidence="4" type="ORF">SPARVUS_LOCUS6799893</name>
</gene>
<keyword evidence="5" id="KW-1185">Reference proteome</keyword>
<dbReference type="EMBL" id="CATNWA010014187">
    <property type="protein sequence ID" value="CAI9568729.1"/>
    <property type="molecule type" value="Genomic_DNA"/>
</dbReference>
<dbReference type="Gene3D" id="3.30.420.100">
    <property type="match status" value="1"/>
</dbReference>
<dbReference type="PANTHER" id="PTHR23410:SF12">
    <property type="entry name" value="LARGE RIBOSOMAL SUBUNIT PROTEIN UL18"/>
    <property type="match status" value="1"/>
</dbReference>
<comment type="caution">
    <text evidence="4">The sequence shown here is derived from an EMBL/GenBank/DDBJ whole genome shotgun (WGS) entry which is preliminary data.</text>
</comment>
<dbReference type="PANTHER" id="PTHR23410">
    <property type="entry name" value="RIBOSOMAL PROTEIN L5-RELATED"/>
    <property type="match status" value="1"/>
</dbReference>
<name>A0ABN9D9V4_9NEOB</name>
<dbReference type="InterPro" id="IPR005485">
    <property type="entry name" value="Rbsml_uL18_euk_arch"/>
</dbReference>
<evidence type="ECO:0000256" key="1">
    <source>
        <dbReference type="ARBA" id="ARBA00007116"/>
    </source>
</evidence>
<comment type="similarity">
    <text evidence="1">Belongs to the universal ribosomal protein uL18 family.</text>
</comment>
<dbReference type="Pfam" id="PF17144">
    <property type="entry name" value="Ribosomal_L5e"/>
    <property type="match status" value="1"/>
</dbReference>
<dbReference type="PRINTS" id="PR00058">
    <property type="entry name" value="RIBOSOMALL5"/>
</dbReference>
<proteinExistence type="inferred from homology"/>
<keyword evidence="2" id="KW-0689">Ribosomal protein</keyword>
<dbReference type="Proteomes" id="UP001162483">
    <property type="component" value="Unassembled WGS sequence"/>
</dbReference>
<evidence type="ECO:0000313" key="4">
    <source>
        <dbReference type="EMBL" id="CAI9568729.1"/>
    </source>
</evidence>
<reference evidence="4" key="1">
    <citation type="submission" date="2023-05" db="EMBL/GenBank/DDBJ databases">
        <authorList>
            <person name="Stuckert A."/>
        </authorList>
    </citation>
    <scope>NUCLEOTIDE SEQUENCE</scope>
</reference>